<organism evidence="6 7">
    <name type="scientific">Dendrobium catenatum</name>
    <dbReference type="NCBI Taxonomy" id="906689"/>
    <lineage>
        <taxon>Eukaryota</taxon>
        <taxon>Viridiplantae</taxon>
        <taxon>Streptophyta</taxon>
        <taxon>Embryophyta</taxon>
        <taxon>Tracheophyta</taxon>
        <taxon>Spermatophyta</taxon>
        <taxon>Magnoliopsida</taxon>
        <taxon>Liliopsida</taxon>
        <taxon>Asparagales</taxon>
        <taxon>Orchidaceae</taxon>
        <taxon>Epidendroideae</taxon>
        <taxon>Malaxideae</taxon>
        <taxon>Dendrobiinae</taxon>
        <taxon>Dendrobium</taxon>
    </lineage>
</organism>
<dbReference type="STRING" id="906689.A0A2I0W9L2"/>
<evidence type="ECO:0000313" key="7">
    <source>
        <dbReference type="Proteomes" id="UP000233837"/>
    </source>
</evidence>
<evidence type="ECO:0000256" key="2">
    <source>
        <dbReference type="ARBA" id="ARBA00022980"/>
    </source>
</evidence>
<sequence>MATVSEPLIWEIVRNNNAFLVKQFGNGNAKVQFSKEKNNLYNIHSFKYSGLANKKTISIQPGGKDLSVVLATSKKKQQNKPASVSHRSLLKKEFNKMAKAVTNQVNPLKVQVSDNYYRPDLTKAALARLSAVHRSLKVAKSGPKKRNRQRQPLPKAI</sequence>
<dbReference type="AlphaFoldDB" id="A0A2I0W9L2"/>
<evidence type="ECO:0000259" key="5">
    <source>
        <dbReference type="Pfam" id="PF01778"/>
    </source>
</evidence>
<dbReference type="Gene3D" id="3.30.390.110">
    <property type="match status" value="1"/>
</dbReference>
<evidence type="ECO:0000256" key="1">
    <source>
        <dbReference type="ARBA" id="ARBA00007926"/>
    </source>
</evidence>
<dbReference type="GO" id="GO:0005840">
    <property type="term" value="C:ribosome"/>
    <property type="evidence" value="ECO:0007669"/>
    <property type="project" value="UniProtKB-KW"/>
</dbReference>
<dbReference type="GO" id="GO:1990904">
    <property type="term" value="C:ribonucleoprotein complex"/>
    <property type="evidence" value="ECO:0007669"/>
    <property type="project" value="UniProtKB-KW"/>
</dbReference>
<dbReference type="InterPro" id="IPR002672">
    <property type="entry name" value="Ribosomal_eL28"/>
</dbReference>
<accession>A0A2I0W9L2</accession>
<keyword evidence="3" id="KW-0687">Ribonucleoprotein</keyword>
<dbReference type="FunFam" id="3.30.390.110:FF:000002">
    <property type="entry name" value="60S ribosomal protein L28"/>
    <property type="match status" value="1"/>
</dbReference>
<feature type="region of interest" description="Disordered" evidence="4">
    <location>
        <begin position="136"/>
        <end position="157"/>
    </location>
</feature>
<dbReference type="EMBL" id="KZ502842">
    <property type="protein sequence ID" value="PKU72349.1"/>
    <property type="molecule type" value="Genomic_DNA"/>
</dbReference>
<evidence type="ECO:0000256" key="3">
    <source>
        <dbReference type="ARBA" id="ARBA00023274"/>
    </source>
</evidence>
<evidence type="ECO:0000313" key="6">
    <source>
        <dbReference type="EMBL" id="PKU72349.1"/>
    </source>
</evidence>
<keyword evidence="7" id="KW-1185">Reference proteome</keyword>
<dbReference type="GO" id="GO:0006412">
    <property type="term" value="P:translation"/>
    <property type="evidence" value="ECO:0007669"/>
    <property type="project" value="InterPro"/>
</dbReference>
<protein>
    <submittedName>
        <fullName evidence="6">60S ribosomal protein L28-2</fullName>
    </submittedName>
</protein>
<dbReference type="Pfam" id="PF01778">
    <property type="entry name" value="Ribosomal_L28e"/>
    <property type="match status" value="1"/>
</dbReference>
<keyword evidence="2 6" id="KW-0689">Ribosomal protein</keyword>
<feature type="domain" description="Ribosomal eL28/Mak16" evidence="5">
    <location>
        <begin position="8"/>
        <end position="135"/>
    </location>
</feature>
<comment type="similarity">
    <text evidence="1">Belongs to the eukaryotic ribosomal protein eL28 family.</text>
</comment>
<dbReference type="InterPro" id="IPR029004">
    <property type="entry name" value="Ribosomal_eL28/Mak16"/>
</dbReference>
<gene>
    <name evidence="6" type="primary">RPL28C</name>
    <name evidence="6" type="ORF">MA16_Dca006349</name>
</gene>
<dbReference type="Proteomes" id="UP000233837">
    <property type="component" value="Unassembled WGS sequence"/>
</dbReference>
<dbReference type="GO" id="GO:0003735">
    <property type="term" value="F:structural constituent of ribosome"/>
    <property type="evidence" value="ECO:0007669"/>
    <property type="project" value="InterPro"/>
</dbReference>
<reference evidence="6 7" key="2">
    <citation type="journal article" date="2017" name="Nature">
        <title>The Apostasia genome and the evolution of orchids.</title>
        <authorList>
            <person name="Zhang G.Q."/>
            <person name="Liu K.W."/>
            <person name="Li Z."/>
            <person name="Lohaus R."/>
            <person name="Hsiao Y.Y."/>
            <person name="Niu S.C."/>
            <person name="Wang J.Y."/>
            <person name="Lin Y.C."/>
            <person name="Xu Q."/>
            <person name="Chen L.J."/>
            <person name="Yoshida K."/>
            <person name="Fujiwara S."/>
            <person name="Wang Z.W."/>
            <person name="Zhang Y.Q."/>
            <person name="Mitsuda N."/>
            <person name="Wang M."/>
            <person name="Liu G.H."/>
            <person name="Pecoraro L."/>
            <person name="Huang H.X."/>
            <person name="Xiao X.J."/>
            <person name="Lin M."/>
            <person name="Wu X.Y."/>
            <person name="Wu W.L."/>
            <person name="Chen Y.Y."/>
            <person name="Chang S.B."/>
            <person name="Sakamoto S."/>
            <person name="Ohme-Takagi M."/>
            <person name="Yagi M."/>
            <person name="Zeng S.J."/>
            <person name="Shen C.Y."/>
            <person name="Yeh C.M."/>
            <person name="Luo Y.B."/>
            <person name="Tsai W.C."/>
            <person name="Van de Peer Y."/>
            <person name="Liu Z.J."/>
        </authorList>
    </citation>
    <scope>NUCLEOTIDE SEQUENCE [LARGE SCALE GENOMIC DNA]</scope>
    <source>
        <tissue evidence="6">The whole plant</tissue>
    </source>
</reference>
<dbReference type="PANTHER" id="PTHR10544">
    <property type="entry name" value="60S RIBOSOMAL PROTEIN L28"/>
    <property type="match status" value="1"/>
</dbReference>
<name>A0A2I0W9L2_9ASPA</name>
<feature type="compositionally biased region" description="Basic residues" evidence="4">
    <location>
        <begin position="136"/>
        <end position="149"/>
    </location>
</feature>
<reference evidence="6 7" key="1">
    <citation type="journal article" date="2016" name="Sci. Rep.">
        <title>The Dendrobium catenatum Lindl. genome sequence provides insights into polysaccharide synthase, floral development and adaptive evolution.</title>
        <authorList>
            <person name="Zhang G.Q."/>
            <person name="Xu Q."/>
            <person name="Bian C."/>
            <person name="Tsai W.C."/>
            <person name="Yeh C.M."/>
            <person name="Liu K.W."/>
            <person name="Yoshida K."/>
            <person name="Zhang L.S."/>
            <person name="Chang S.B."/>
            <person name="Chen F."/>
            <person name="Shi Y."/>
            <person name="Su Y.Y."/>
            <person name="Zhang Y.Q."/>
            <person name="Chen L.J."/>
            <person name="Yin Y."/>
            <person name="Lin M."/>
            <person name="Huang H."/>
            <person name="Deng H."/>
            <person name="Wang Z.W."/>
            <person name="Zhu S.L."/>
            <person name="Zhao X."/>
            <person name="Deng C."/>
            <person name="Niu S.C."/>
            <person name="Huang J."/>
            <person name="Wang M."/>
            <person name="Liu G.H."/>
            <person name="Yang H.J."/>
            <person name="Xiao X.J."/>
            <person name="Hsiao Y.Y."/>
            <person name="Wu W.L."/>
            <person name="Chen Y.Y."/>
            <person name="Mitsuda N."/>
            <person name="Ohme-Takagi M."/>
            <person name="Luo Y.B."/>
            <person name="Van de Peer Y."/>
            <person name="Liu Z.J."/>
        </authorList>
    </citation>
    <scope>NUCLEOTIDE SEQUENCE [LARGE SCALE GENOMIC DNA]</scope>
    <source>
        <tissue evidence="6">The whole plant</tissue>
    </source>
</reference>
<evidence type="ECO:0000256" key="4">
    <source>
        <dbReference type="SAM" id="MobiDB-lite"/>
    </source>
</evidence>
<proteinExistence type="inferred from homology"/>